<dbReference type="PATRIC" id="fig|1088721.3.peg.4409"/>
<name>G6EJF5_9SPHN</name>
<dbReference type="Proteomes" id="UP000004030">
    <property type="component" value="Unassembled WGS sequence"/>
</dbReference>
<dbReference type="GO" id="GO:0003774">
    <property type="term" value="F:cytoskeletal motor activity"/>
    <property type="evidence" value="ECO:0007669"/>
    <property type="project" value="InterPro"/>
</dbReference>
<dbReference type="AlphaFoldDB" id="G6EJF5"/>
<evidence type="ECO:0000256" key="2">
    <source>
        <dbReference type="ARBA" id="ARBA00009272"/>
    </source>
</evidence>
<comment type="caution">
    <text evidence="6">The sequence shown here is derived from an EMBL/GenBank/DDBJ whole genome shotgun (WGS) entry which is preliminary data.</text>
</comment>
<protein>
    <recommendedName>
        <fullName evidence="4">Flagellar hook-basal body complex protein FliE</fullName>
    </recommendedName>
</protein>
<dbReference type="InterPro" id="IPR001624">
    <property type="entry name" value="FliE"/>
</dbReference>
<sequence length="141" mass="14681">MSDIGSIMAARNAIIQGNAALRAAVQRSPVDAQRGAQFATALVNAQNAPSTLRATSTGGTPPPETAGPVPGFASTLSSLLARVNTGLDAEDTAAEAYERGETTDIASVMLTQQQASIQFEATLQVRNKLLTAYKDIMNMSI</sequence>
<evidence type="ECO:0000313" key="7">
    <source>
        <dbReference type="Proteomes" id="UP000004030"/>
    </source>
</evidence>
<evidence type="ECO:0000256" key="4">
    <source>
        <dbReference type="HAMAP-Rule" id="MF_00724"/>
    </source>
</evidence>
<keyword evidence="7" id="KW-1185">Reference proteome</keyword>
<dbReference type="HAMAP" id="MF_00724">
    <property type="entry name" value="FliE"/>
    <property type="match status" value="1"/>
</dbReference>
<dbReference type="eggNOG" id="COG1677">
    <property type="taxonomic scope" value="Bacteria"/>
</dbReference>
<dbReference type="RefSeq" id="WP_007015384.1">
    <property type="nucleotide sequence ID" value="NZ_AGFM01000074.1"/>
</dbReference>
<dbReference type="PANTHER" id="PTHR34653:SF1">
    <property type="entry name" value="FLAGELLAR HOOK-BASAL BODY COMPLEX PROTEIN FLIE"/>
    <property type="match status" value="1"/>
</dbReference>
<dbReference type="PANTHER" id="PTHR34653">
    <property type="match status" value="1"/>
</dbReference>
<comment type="subcellular location">
    <subcellularLocation>
        <location evidence="1 4">Bacterial flagellum basal body</location>
    </subcellularLocation>
</comment>
<evidence type="ECO:0000256" key="5">
    <source>
        <dbReference type="SAM" id="MobiDB-lite"/>
    </source>
</evidence>
<evidence type="ECO:0000313" key="6">
    <source>
        <dbReference type="EMBL" id="EHJ58568.1"/>
    </source>
</evidence>
<dbReference type="PRINTS" id="PR01006">
    <property type="entry name" value="FLGHOOKFLIE"/>
</dbReference>
<proteinExistence type="inferred from homology"/>
<dbReference type="EMBL" id="AGFM01000074">
    <property type="protein sequence ID" value="EHJ58568.1"/>
    <property type="molecule type" value="Genomic_DNA"/>
</dbReference>
<keyword evidence="3 4" id="KW-0975">Bacterial flagellum</keyword>
<evidence type="ECO:0000256" key="3">
    <source>
        <dbReference type="ARBA" id="ARBA00023143"/>
    </source>
</evidence>
<dbReference type="Pfam" id="PF02049">
    <property type="entry name" value="FliE"/>
    <property type="match status" value="1"/>
</dbReference>
<evidence type="ECO:0000256" key="1">
    <source>
        <dbReference type="ARBA" id="ARBA00004117"/>
    </source>
</evidence>
<dbReference type="GO" id="GO:0071973">
    <property type="term" value="P:bacterial-type flagellum-dependent cell motility"/>
    <property type="evidence" value="ECO:0007669"/>
    <property type="project" value="InterPro"/>
</dbReference>
<gene>
    <name evidence="4" type="primary">fliE</name>
    <name evidence="6" type="ORF">NSU_4476</name>
</gene>
<organism evidence="6 7">
    <name type="scientific">Novosphingobium pentaromativorans US6-1</name>
    <dbReference type="NCBI Taxonomy" id="1088721"/>
    <lineage>
        <taxon>Bacteria</taxon>
        <taxon>Pseudomonadati</taxon>
        <taxon>Pseudomonadota</taxon>
        <taxon>Alphaproteobacteria</taxon>
        <taxon>Sphingomonadales</taxon>
        <taxon>Sphingomonadaceae</taxon>
        <taxon>Novosphingobium</taxon>
    </lineage>
</organism>
<accession>G6EJF5</accession>
<comment type="similarity">
    <text evidence="2 4">Belongs to the FliE family.</text>
</comment>
<dbReference type="KEGG" id="npn:JI59_23190"/>
<dbReference type="GO" id="GO:0005198">
    <property type="term" value="F:structural molecule activity"/>
    <property type="evidence" value="ECO:0007669"/>
    <property type="project" value="InterPro"/>
</dbReference>
<dbReference type="OrthoDB" id="8909229at2"/>
<dbReference type="GO" id="GO:0009425">
    <property type="term" value="C:bacterial-type flagellum basal body"/>
    <property type="evidence" value="ECO:0007669"/>
    <property type="project" value="UniProtKB-SubCell"/>
</dbReference>
<reference evidence="6 7" key="1">
    <citation type="journal article" date="2012" name="J. Bacteriol.">
        <title>Genome sequence of benzo(a)pyrene-degrading bacterium Novosphingobium pentaromativorans US6-1.</title>
        <authorList>
            <person name="Luo Y.R."/>
            <person name="Kang S.G."/>
            <person name="Kim S.J."/>
            <person name="Kim M.R."/>
            <person name="Li N."/>
            <person name="Lee J.H."/>
            <person name="Kwon K.K."/>
        </authorList>
    </citation>
    <scope>NUCLEOTIDE SEQUENCE [LARGE SCALE GENOMIC DNA]</scope>
    <source>
        <strain evidence="6 7">US6-1</strain>
    </source>
</reference>
<feature type="region of interest" description="Disordered" evidence="5">
    <location>
        <begin position="49"/>
        <end position="71"/>
    </location>
</feature>